<sequence>MIQFVYIFFLSFFLALAPQKKNTLSVEEYFSKAEVRDLKKLVNFFQSQFCGDFGGFEDCMNMRNLELFNNGYLPIIENIDFEKQEKLYSKLKSGLFHEIWKFCESRSSTEKGGVVICLNSDGKYLKFIKDLSVQNTDLKEYYMDLISSGGFESMGILQNRILSNPEFYDLSDFNIQVLITVHFLSINDFKKRWGEREDTQMGRFPPPLTN</sequence>
<dbReference type="Proteomes" id="UP000184609">
    <property type="component" value="Unassembled WGS sequence"/>
</dbReference>
<gene>
    <name evidence="1" type="ORF">SAMN04488108_3340</name>
</gene>
<dbReference type="STRING" id="1073327.SAMN04488108_3340"/>
<keyword evidence="2" id="KW-1185">Reference proteome</keyword>
<dbReference type="AlphaFoldDB" id="A0A1M7ZH87"/>
<organism evidence="1 2">
    <name type="scientific">Algoriphagus zhangzhouensis</name>
    <dbReference type="NCBI Taxonomy" id="1073327"/>
    <lineage>
        <taxon>Bacteria</taxon>
        <taxon>Pseudomonadati</taxon>
        <taxon>Bacteroidota</taxon>
        <taxon>Cytophagia</taxon>
        <taxon>Cytophagales</taxon>
        <taxon>Cyclobacteriaceae</taxon>
        <taxon>Algoriphagus</taxon>
    </lineage>
</organism>
<protein>
    <submittedName>
        <fullName evidence="1">Uncharacterized protein</fullName>
    </submittedName>
</protein>
<evidence type="ECO:0000313" key="2">
    <source>
        <dbReference type="Proteomes" id="UP000184609"/>
    </source>
</evidence>
<reference evidence="2" key="1">
    <citation type="submission" date="2016-12" db="EMBL/GenBank/DDBJ databases">
        <authorList>
            <person name="Varghese N."/>
            <person name="Submissions S."/>
        </authorList>
    </citation>
    <scope>NUCLEOTIDE SEQUENCE [LARGE SCALE GENOMIC DNA]</scope>
    <source>
        <strain evidence="2">DSM 25035</strain>
    </source>
</reference>
<dbReference type="EMBL" id="FRXN01000005">
    <property type="protein sequence ID" value="SHO64275.1"/>
    <property type="molecule type" value="Genomic_DNA"/>
</dbReference>
<name>A0A1M7ZH87_9BACT</name>
<proteinExistence type="predicted"/>
<evidence type="ECO:0000313" key="1">
    <source>
        <dbReference type="EMBL" id="SHO64275.1"/>
    </source>
</evidence>
<accession>A0A1M7ZH87</accession>
<dbReference type="RefSeq" id="WP_073572958.1">
    <property type="nucleotide sequence ID" value="NZ_FRXN01000005.1"/>
</dbReference>